<keyword evidence="2" id="KW-1185">Reference proteome</keyword>
<dbReference type="EMBL" id="CM024792">
    <property type="protein sequence ID" value="KAG8003738.1"/>
    <property type="molecule type" value="Genomic_DNA"/>
</dbReference>
<name>A0ACB7EPJ3_NIBAL</name>
<sequence>MEMANSSRSRLAHVPHLPCIQGAAGAADSKRDRGRSQPIVSSLNYGSLSLFLCSMADQGPESSVMPSGSALFVGRRGDLYRSVSCETPDGRFVDMITRLGSRMDDMVAESKSATPREVLTPLLNLSSGDQRSAQARHAAPKSPC</sequence>
<gene>
    <name evidence="1" type="ORF">GBF38_018986</name>
</gene>
<protein>
    <submittedName>
        <fullName evidence="1">Uncharacterized protein</fullName>
    </submittedName>
</protein>
<dbReference type="Proteomes" id="UP000805704">
    <property type="component" value="Chromosome 4"/>
</dbReference>
<proteinExistence type="predicted"/>
<reference evidence="1" key="1">
    <citation type="submission" date="2020-04" db="EMBL/GenBank/DDBJ databases">
        <title>A chromosome-scale assembly and high-density genetic map of the yellow drum (Nibea albiflora) genome.</title>
        <authorList>
            <person name="Xu D."/>
            <person name="Zhang W."/>
            <person name="Chen R."/>
            <person name="Tan P."/>
            <person name="Wang L."/>
            <person name="Song H."/>
            <person name="Tian L."/>
            <person name="Zhu Q."/>
            <person name="Wang B."/>
        </authorList>
    </citation>
    <scope>NUCLEOTIDE SEQUENCE</scope>
    <source>
        <strain evidence="1">ZJHYS-2018</strain>
    </source>
</reference>
<organism evidence="1 2">
    <name type="scientific">Nibea albiflora</name>
    <name type="common">Yellow drum</name>
    <name type="synonym">Corvina albiflora</name>
    <dbReference type="NCBI Taxonomy" id="240163"/>
    <lineage>
        <taxon>Eukaryota</taxon>
        <taxon>Metazoa</taxon>
        <taxon>Chordata</taxon>
        <taxon>Craniata</taxon>
        <taxon>Vertebrata</taxon>
        <taxon>Euteleostomi</taxon>
        <taxon>Actinopterygii</taxon>
        <taxon>Neopterygii</taxon>
        <taxon>Teleostei</taxon>
        <taxon>Neoteleostei</taxon>
        <taxon>Acanthomorphata</taxon>
        <taxon>Eupercaria</taxon>
        <taxon>Sciaenidae</taxon>
        <taxon>Nibea</taxon>
    </lineage>
</organism>
<evidence type="ECO:0000313" key="1">
    <source>
        <dbReference type="EMBL" id="KAG8003738.1"/>
    </source>
</evidence>
<comment type="caution">
    <text evidence="1">The sequence shown here is derived from an EMBL/GenBank/DDBJ whole genome shotgun (WGS) entry which is preliminary data.</text>
</comment>
<evidence type="ECO:0000313" key="2">
    <source>
        <dbReference type="Proteomes" id="UP000805704"/>
    </source>
</evidence>
<accession>A0ACB7EPJ3</accession>